<sequence length="123" mass="13443">MPIGGRRATSSRFVTLPLNPDYSHDADHCGRYGIRVYDDEVRADGSKITLQPAFGPRDQVITARHRTGATLERALTEAGFTDVEWPGYGVSPEGVREHGEEFWSAYPSLPHASVITCRKGAAG</sequence>
<dbReference type="RefSeq" id="WP_380634761.1">
    <property type="nucleotide sequence ID" value="NZ_JBHSQO010000007.1"/>
</dbReference>
<organism evidence="1 2">
    <name type="scientific">Saccharothrix lopnurensis</name>
    <dbReference type="NCBI Taxonomy" id="1670621"/>
    <lineage>
        <taxon>Bacteria</taxon>
        <taxon>Bacillati</taxon>
        <taxon>Actinomycetota</taxon>
        <taxon>Actinomycetes</taxon>
        <taxon>Pseudonocardiales</taxon>
        <taxon>Pseudonocardiaceae</taxon>
        <taxon>Saccharothrix</taxon>
    </lineage>
</organism>
<gene>
    <name evidence="1" type="ORF">ACFP3R_09575</name>
</gene>
<reference evidence="2" key="1">
    <citation type="journal article" date="2019" name="Int. J. Syst. Evol. Microbiol.">
        <title>The Global Catalogue of Microorganisms (GCM) 10K type strain sequencing project: providing services to taxonomists for standard genome sequencing and annotation.</title>
        <authorList>
            <consortium name="The Broad Institute Genomics Platform"/>
            <consortium name="The Broad Institute Genome Sequencing Center for Infectious Disease"/>
            <person name="Wu L."/>
            <person name="Ma J."/>
        </authorList>
    </citation>
    <scope>NUCLEOTIDE SEQUENCE [LARGE SCALE GENOMIC DNA]</scope>
    <source>
        <strain evidence="2">CGMCC 4.7246</strain>
    </source>
</reference>
<evidence type="ECO:0000313" key="2">
    <source>
        <dbReference type="Proteomes" id="UP001596220"/>
    </source>
</evidence>
<dbReference type="EMBL" id="JBHSQO010000007">
    <property type="protein sequence ID" value="MFC6089518.1"/>
    <property type="molecule type" value="Genomic_DNA"/>
</dbReference>
<comment type="caution">
    <text evidence="1">The sequence shown here is derived from an EMBL/GenBank/DDBJ whole genome shotgun (WGS) entry which is preliminary data.</text>
</comment>
<name>A0ABW1P1T5_9PSEU</name>
<keyword evidence="2" id="KW-1185">Reference proteome</keyword>
<accession>A0ABW1P1T5</accession>
<proteinExistence type="predicted"/>
<evidence type="ECO:0000313" key="1">
    <source>
        <dbReference type="EMBL" id="MFC6089518.1"/>
    </source>
</evidence>
<protein>
    <submittedName>
        <fullName evidence="1">Uncharacterized protein</fullName>
    </submittedName>
</protein>
<dbReference type="Proteomes" id="UP001596220">
    <property type="component" value="Unassembled WGS sequence"/>
</dbReference>